<keyword evidence="4" id="KW-0131">Cell cycle</keyword>
<name>A0A8J2Z7G5_9PROT</name>
<gene>
    <name evidence="4" type="ORF">GCM10010964_00790</name>
</gene>
<dbReference type="PANTHER" id="PTHR12169:SF6">
    <property type="entry name" value="AFG1-LIKE ATPASE"/>
    <property type="match status" value="1"/>
</dbReference>
<evidence type="ECO:0000256" key="2">
    <source>
        <dbReference type="ARBA" id="ARBA00022840"/>
    </source>
</evidence>
<keyword evidence="5" id="KW-1185">Reference proteome</keyword>
<sequence length="437" mass="47883">MRARGVSNARAIGAAGRARPARMPGRFTVPGGRAIPPPAMHAPVAPPSPASHPAATGPLPAYRARVAAGQLLPDPAQELAAETLQDLWRRLRGYDPPPLAQDENGGAPGFLARLFRRRPPEEGVENGAAPQGLYLVGEVGRGKSMLMDLFFACAEVPRKRRLHFHQFMQQAHRRIHAWKQEHGNAADPIPPLADSIAAEAALLCFDEFQVHDIADAMILGRLFEALFARGVVVVATSNTAPDDLFRGKPGRDAFLPFIALIKRRLEVLHLDAARDYRRDRIRGLPTWHVPADARAERALDAAFAELTGQAHGAPEHLALLGRRLEVPQAARGVARFDFEALCGRPLGPADYLALATHYHTLVLDAVPRLGPENYDKARRFITLVDALYEHRCKLIASADAMPDELYARGENAAMFARTASRLIEMQSQDYLALPHLT</sequence>
<proteinExistence type="predicted"/>
<accession>A0A8J2Z7G5</accession>
<dbReference type="GO" id="GO:0016887">
    <property type="term" value="F:ATP hydrolysis activity"/>
    <property type="evidence" value="ECO:0007669"/>
    <property type="project" value="InterPro"/>
</dbReference>
<dbReference type="Gene3D" id="3.40.50.300">
    <property type="entry name" value="P-loop containing nucleotide triphosphate hydrolases"/>
    <property type="match status" value="1"/>
</dbReference>
<dbReference type="Pfam" id="PF03969">
    <property type="entry name" value="AFG1_ATPase"/>
    <property type="match status" value="1"/>
</dbReference>
<dbReference type="GO" id="GO:0005737">
    <property type="term" value="C:cytoplasm"/>
    <property type="evidence" value="ECO:0007669"/>
    <property type="project" value="TreeGrafter"/>
</dbReference>
<dbReference type="SUPFAM" id="SSF52540">
    <property type="entry name" value="P-loop containing nucleoside triphosphate hydrolases"/>
    <property type="match status" value="1"/>
</dbReference>
<comment type="caution">
    <text evidence="4">The sequence shown here is derived from an EMBL/GenBank/DDBJ whole genome shotgun (WGS) entry which is preliminary data.</text>
</comment>
<dbReference type="PANTHER" id="PTHR12169">
    <property type="entry name" value="ATPASE N2B"/>
    <property type="match status" value="1"/>
</dbReference>
<dbReference type="AlphaFoldDB" id="A0A8J2Z7G5"/>
<dbReference type="InterPro" id="IPR005654">
    <property type="entry name" value="ATPase_AFG1-like"/>
</dbReference>
<protein>
    <submittedName>
        <fullName evidence="4">Cell division protein ZapE</fullName>
    </submittedName>
</protein>
<keyword evidence="4" id="KW-0132">Cell division</keyword>
<evidence type="ECO:0000313" key="5">
    <source>
        <dbReference type="Proteomes" id="UP000597507"/>
    </source>
</evidence>
<evidence type="ECO:0000256" key="1">
    <source>
        <dbReference type="ARBA" id="ARBA00022741"/>
    </source>
</evidence>
<keyword evidence="1" id="KW-0547">Nucleotide-binding</keyword>
<keyword evidence="2" id="KW-0067">ATP-binding</keyword>
<reference evidence="4 5" key="1">
    <citation type="journal article" date="2014" name="Int. J. Syst. Evol. Microbiol.">
        <title>Complete genome sequence of Corynebacterium casei LMG S-19264T (=DSM 44701T), isolated from a smear-ripened cheese.</title>
        <authorList>
            <consortium name="US DOE Joint Genome Institute (JGI-PGF)"/>
            <person name="Walter F."/>
            <person name="Albersmeier A."/>
            <person name="Kalinowski J."/>
            <person name="Ruckert C."/>
        </authorList>
    </citation>
    <scope>NUCLEOTIDE SEQUENCE [LARGE SCALE GENOMIC DNA]</scope>
    <source>
        <strain evidence="4 5">CGMCC 1.16330</strain>
    </source>
</reference>
<dbReference type="NCBIfam" id="NF040713">
    <property type="entry name" value="ZapE"/>
    <property type="match status" value="1"/>
</dbReference>
<organism evidence="4 5">
    <name type="scientific">Caldovatus sediminis</name>
    <dbReference type="NCBI Taxonomy" id="2041189"/>
    <lineage>
        <taxon>Bacteria</taxon>
        <taxon>Pseudomonadati</taxon>
        <taxon>Pseudomonadota</taxon>
        <taxon>Alphaproteobacteria</taxon>
        <taxon>Acetobacterales</taxon>
        <taxon>Roseomonadaceae</taxon>
        <taxon>Caldovatus</taxon>
    </lineage>
</organism>
<feature type="compositionally biased region" description="Low complexity" evidence="3">
    <location>
        <begin position="9"/>
        <end position="25"/>
    </location>
</feature>
<dbReference type="InterPro" id="IPR027417">
    <property type="entry name" value="P-loop_NTPase"/>
</dbReference>
<dbReference type="GO" id="GO:0051301">
    <property type="term" value="P:cell division"/>
    <property type="evidence" value="ECO:0007669"/>
    <property type="project" value="UniProtKB-KW"/>
</dbReference>
<feature type="region of interest" description="Disordered" evidence="3">
    <location>
        <begin position="1"/>
        <end position="25"/>
    </location>
</feature>
<dbReference type="GO" id="GO:0005524">
    <property type="term" value="F:ATP binding"/>
    <property type="evidence" value="ECO:0007669"/>
    <property type="project" value="UniProtKB-KW"/>
</dbReference>
<evidence type="ECO:0000313" key="4">
    <source>
        <dbReference type="EMBL" id="GGG16355.1"/>
    </source>
</evidence>
<dbReference type="Proteomes" id="UP000597507">
    <property type="component" value="Unassembled WGS sequence"/>
</dbReference>
<evidence type="ECO:0000256" key="3">
    <source>
        <dbReference type="SAM" id="MobiDB-lite"/>
    </source>
</evidence>
<dbReference type="EMBL" id="BMKS01000001">
    <property type="protein sequence ID" value="GGG16355.1"/>
    <property type="molecule type" value="Genomic_DNA"/>
</dbReference>